<name>A0ABN1LYN7_9SPHN</name>
<comment type="caution">
    <text evidence="1">The sequence shown here is derived from an EMBL/GenBank/DDBJ whole genome shotgun (WGS) entry which is preliminary data.</text>
</comment>
<evidence type="ECO:0000313" key="2">
    <source>
        <dbReference type="Proteomes" id="UP001500738"/>
    </source>
</evidence>
<gene>
    <name evidence="1" type="ORF">GCM10009115_06440</name>
</gene>
<proteinExistence type="predicted"/>
<reference evidence="1 2" key="1">
    <citation type="journal article" date="2019" name="Int. J. Syst. Evol. Microbiol.">
        <title>The Global Catalogue of Microorganisms (GCM) 10K type strain sequencing project: providing services to taxonomists for standard genome sequencing and annotation.</title>
        <authorList>
            <consortium name="The Broad Institute Genomics Platform"/>
            <consortium name="The Broad Institute Genome Sequencing Center for Infectious Disease"/>
            <person name="Wu L."/>
            <person name="Ma J."/>
        </authorList>
    </citation>
    <scope>NUCLEOTIDE SEQUENCE [LARGE SCALE GENOMIC DNA]</scope>
    <source>
        <strain evidence="1 2">JCM 15910</strain>
    </source>
</reference>
<dbReference type="EMBL" id="BAAAFE010000003">
    <property type="protein sequence ID" value="GAA0861911.1"/>
    <property type="molecule type" value="Genomic_DNA"/>
</dbReference>
<protein>
    <submittedName>
        <fullName evidence="1">Uncharacterized protein</fullName>
    </submittedName>
</protein>
<sequence length="52" mass="5714">MPKKKNQETQAEQSERFKKAVRELIDAGELSPTEADKALDALVRKNAAASNS</sequence>
<evidence type="ECO:0000313" key="1">
    <source>
        <dbReference type="EMBL" id="GAA0861911.1"/>
    </source>
</evidence>
<keyword evidence="2" id="KW-1185">Reference proteome</keyword>
<accession>A0ABN1LYN7</accession>
<dbReference type="Proteomes" id="UP001500738">
    <property type="component" value="Unassembled WGS sequence"/>
</dbReference>
<organism evidence="1 2">
    <name type="scientific">Sphingopyxis soli</name>
    <dbReference type="NCBI Taxonomy" id="592051"/>
    <lineage>
        <taxon>Bacteria</taxon>
        <taxon>Pseudomonadati</taxon>
        <taxon>Pseudomonadota</taxon>
        <taxon>Alphaproteobacteria</taxon>
        <taxon>Sphingomonadales</taxon>
        <taxon>Sphingomonadaceae</taxon>
        <taxon>Sphingopyxis</taxon>
    </lineage>
</organism>